<proteinExistence type="predicted"/>
<comment type="caution">
    <text evidence="2">The sequence shown here is derived from an EMBL/GenBank/DDBJ whole genome shotgun (WGS) entry which is preliminary data.</text>
</comment>
<organism evidence="2 3">
    <name type="scientific">Lapidilactobacillus concavus DSM 17758</name>
    <dbReference type="NCBI Taxonomy" id="1423735"/>
    <lineage>
        <taxon>Bacteria</taxon>
        <taxon>Bacillati</taxon>
        <taxon>Bacillota</taxon>
        <taxon>Bacilli</taxon>
        <taxon>Lactobacillales</taxon>
        <taxon>Lactobacillaceae</taxon>
        <taxon>Lapidilactobacillus</taxon>
    </lineage>
</organism>
<feature type="compositionally biased region" description="Basic and acidic residues" evidence="1">
    <location>
        <begin position="42"/>
        <end position="61"/>
    </location>
</feature>
<reference evidence="2 3" key="1">
    <citation type="journal article" date="2015" name="Genome Announc.">
        <title>Expanding the biotechnology potential of lactobacilli through comparative genomics of 213 strains and associated genera.</title>
        <authorList>
            <person name="Sun Z."/>
            <person name="Harris H.M."/>
            <person name="McCann A."/>
            <person name="Guo C."/>
            <person name="Argimon S."/>
            <person name="Zhang W."/>
            <person name="Yang X."/>
            <person name="Jeffery I.B."/>
            <person name="Cooney J.C."/>
            <person name="Kagawa T.F."/>
            <person name="Liu W."/>
            <person name="Song Y."/>
            <person name="Salvetti E."/>
            <person name="Wrobel A."/>
            <person name="Rasinkangas P."/>
            <person name="Parkhill J."/>
            <person name="Rea M.C."/>
            <person name="O'Sullivan O."/>
            <person name="Ritari J."/>
            <person name="Douillard F.P."/>
            <person name="Paul Ross R."/>
            <person name="Yang R."/>
            <person name="Briner A.E."/>
            <person name="Felis G.E."/>
            <person name="de Vos W.M."/>
            <person name="Barrangou R."/>
            <person name="Klaenhammer T.R."/>
            <person name="Caufield P.W."/>
            <person name="Cui Y."/>
            <person name="Zhang H."/>
            <person name="O'Toole P.W."/>
        </authorList>
    </citation>
    <scope>NUCLEOTIDE SEQUENCE [LARGE SCALE GENOMIC DNA]</scope>
    <source>
        <strain evidence="2 3">DSM 17758</strain>
    </source>
</reference>
<dbReference type="EMBL" id="AZFX01000011">
    <property type="protein sequence ID" value="KRM12697.1"/>
    <property type="molecule type" value="Genomic_DNA"/>
</dbReference>
<name>A0A0R1WB16_9LACO</name>
<protein>
    <submittedName>
        <fullName evidence="2">Uncharacterized protein</fullName>
    </submittedName>
</protein>
<feature type="compositionally biased region" description="Basic and acidic residues" evidence="1">
    <location>
        <begin position="1"/>
        <end position="24"/>
    </location>
</feature>
<dbReference type="RefSeq" id="WP_057823500.1">
    <property type="nucleotide sequence ID" value="NZ_AZFX01000011.1"/>
</dbReference>
<evidence type="ECO:0000313" key="2">
    <source>
        <dbReference type="EMBL" id="KRM12697.1"/>
    </source>
</evidence>
<dbReference type="AlphaFoldDB" id="A0A0R1WB16"/>
<dbReference type="Proteomes" id="UP000051315">
    <property type="component" value="Unassembled WGS sequence"/>
</dbReference>
<sequence length="101" mass="11527">MTNEHHQDDKKKMSDQIHDSKRYGETNTVNVEEETSTLDTGHLTEEGDKPTSSKLPPRDLDEQSMSQSERHEREQEVNNGDDSSDKIAKLAGDRRGMRQDS</sequence>
<dbReference type="STRING" id="1423735.FC15_GL000148"/>
<gene>
    <name evidence="2" type="ORF">FC15_GL000148</name>
</gene>
<feature type="region of interest" description="Disordered" evidence="1">
    <location>
        <begin position="1"/>
        <end position="101"/>
    </location>
</feature>
<evidence type="ECO:0000313" key="3">
    <source>
        <dbReference type="Proteomes" id="UP000051315"/>
    </source>
</evidence>
<feature type="compositionally biased region" description="Basic and acidic residues" evidence="1">
    <location>
        <begin position="83"/>
        <end position="101"/>
    </location>
</feature>
<dbReference type="PATRIC" id="fig|1423735.3.peg.150"/>
<evidence type="ECO:0000256" key="1">
    <source>
        <dbReference type="SAM" id="MobiDB-lite"/>
    </source>
</evidence>
<accession>A0A0R1WB16</accession>
<keyword evidence="3" id="KW-1185">Reference proteome</keyword>